<keyword evidence="7" id="KW-0472">Membrane</keyword>
<keyword evidence="10" id="KW-1185">Reference proteome</keyword>
<proteinExistence type="predicted"/>
<dbReference type="SUPFAM" id="SSF52540">
    <property type="entry name" value="P-loop containing nucleoside triphosphate hydrolases"/>
    <property type="match status" value="1"/>
</dbReference>
<dbReference type="InterPro" id="IPR005225">
    <property type="entry name" value="Small_GTP-bd"/>
</dbReference>
<evidence type="ECO:0000256" key="8">
    <source>
        <dbReference type="SAM" id="MobiDB-lite"/>
    </source>
</evidence>
<evidence type="ECO:0000256" key="2">
    <source>
        <dbReference type="ARBA" id="ARBA00011984"/>
    </source>
</evidence>
<sequence>MSKEYYKIVLIGGGSVGKSCLTVQYLHGRFHQDYDPTIEQSYQKETEIDNKEVTLEIIDTAGQEEYRSVRDKYISTGQAFLIVYSIISRTSFIEAKQLHQAVKRAKGPKGAPVITVANKSDLHEERVVTVESGEELAAEFSSLYFETSAKTGSNVAECFQQLVRELRKRKDTISENQPKSNPQKEVNKSEGGGCCIIL</sequence>
<accession>A0A9Q0RA42</accession>
<dbReference type="FunFam" id="3.40.50.300:FF:000343">
    <property type="entry name" value="Ras family gtpase"/>
    <property type="match status" value="1"/>
</dbReference>
<dbReference type="EMBL" id="JAPDFW010000089">
    <property type="protein sequence ID" value="KAJ5071339.1"/>
    <property type="molecule type" value="Genomic_DNA"/>
</dbReference>
<dbReference type="Proteomes" id="UP001149090">
    <property type="component" value="Unassembled WGS sequence"/>
</dbReference>
<evidence type="ECO:0000313" key="9">
    <source>
        <dbReference type="EMBL" id="KAJ5071339.1"/>
    </source>
</evidence>
<dbReference type="SMART" id="SM00175">
    <property type="entry name" value="RAB"/>
    <property type="match status" value="1"/>
</dbReference>
<dbReference type="Pfam" id="PF00071">
    <property type="entry name" value="Ras"/>
    <property type="match status" value="1"/>
</dbReference>
<dbReference type="InterPro" id="IPR020849">
    <property type="entry name" value="Small_GTPase_Ras-type"/>
</dbReference>
<keyword evidence="3" id="KW-1003">Cell membrane</keyword>
<dbReference type="PROSITE" id="PS51421">
    <property type="entry name" value="RAS"/>
    <property type="match status" value="1"/>
</dbReference>
<dbReference type="PROSITE" id="PS51420">
    <property type="entry name" value="RHO"/>
    <property type="match status" value="1"/>
</dbReference>
<dbReference type="OMA" id="MNGQITH"/>
<dbReference type="EC" id="3.6.5.2" evidence="2"/>
<keyword evidence="4" id="KW-0547">Nucleotide-binding</keyword>
<comment type="caution">
    <text evidence="9">The sequence shown here is derived from an EMBL/GenBank/DDBJ whole genome shotgun (WGS) entry which is preliminary data.</text>
</comment>
<evidence type="ECO:0000256" key="3">
    <source>
        <dbReference type="ARBA" id="ARBA00022475"/>
    </source>
</evidence>
<evidence type="ECO:0000256" key="5">
    <source>
        <dbReference type="ARBA" id="ARBA00022801"/>
    </source>
</evidence>
<dbReference type="PRINTS" id="PR00449">
    <property type="entry name" value="RASTRNSFRMNG"/>
</dbReference>
<reference evidence="9" key="1">
    <citation type="submission" date="2022-10" db="EMBL/GenBank/DDBJ databases">
        <title>Novel sulphate-reducing endosymbionts in the free-living metamonad Anaeramoeba.</title>
        <authorList>
            <person name="Jerlstrom-Hultqvist J."/>
            <person name="Cepicka I."/>
            <person name="Gallot-Lavallee L."/>
            <person name="Salas-Leiva D."/>
            <person name="Curtis B.A."/>
            <person name="Zahonova K."/>
            <person name="Pipaliya S."/>
            <person name="Dacks J."/>
            <person name="Roger A.J."/>
        </authorList>
    </citation>
    <scope>NUCLEOTIDE SEQUENCE</scope>
    <source>
        <strain evidence="9">BMAN</strain>
    </source>
</reference>
<dbReference type="GO" id="GO:0003925">
    <property type="term" value="F:G protein activity"/>
    <property type="evidence" value="ECO:0007669"/>
    <property type="project" value="UniProtKB-EC"/>
</dbReference>
<dbReference type="CDD" id="cd00876">
    <property type="entry name" value="Ras"/>
    <property type="match status" value="1"/>
</dbReference>
<dbReference type="Gene3D" id="3.40.50.300">
    <property type="entry name" value="P-loop containing nucleotide triphosphate hydrolases"/>
    <property type="match status" value="1"/>
</dbReference>
<keyword evidence="6" id="KW-0342">GTP-binding</keyword>
<dbReference type="GO" id="GO:0005525">
    <property type="term" value="F:GTP binding"/>
    <property type="evidence" value="ECO:0007669"/>
    <property type="project" value="UniProtKB-KW"/>
</dbReference>
<dbReference type="PANTHER" id="PTHR24070">
    <property type="entry name" value="RAS, DI-RAS, AND RHEB FAMILY MEMBERS OF SMALL GTPASE SUPERFAMILY"/>
    <property type="match status" value="1"/>
</dbReference>
<comment type="subcellular location">
    <subcellularLocation>
        <location evidence="1">Cell membrane</location>
    </subcellularLocation>
</comment>
<feature type="region of interest" description="Disordered" evidence="8">
    <location>
        <begin position="170"/>
        <end position="192"/>
    </location>
</feature>
<evidence type="ECO:0000256" key="4">
    <source>
        <dbReference type="ARBA" id="ARBA00022741"/>
    </source>
</evidence>
<organism evidence="9 10">
    <name type="scientific">Anaeramoeba ignava</name>
    <name type="common">Anaerobic marine amoeba</name>
    <dbReference type="NCBI Taxonomy" id="1746090"/>
    <lineage>
        <taxon>Eukaryota</taxon>
        <taxon>Metamonada</taxon>
        <taxon>Anaeramoebidae</taxon>
        <taxon>Anaeramoeba</taxon>
    </lineage>
</organism>
<feature type="compositionally biased region" description="Polar residues" evidence="8">
    <location>
        <begin position="174"/>
        <end position="184"/>
    </location>
</feature>
<dbReference type="NCBIfam" id="TIGR00231">
    <property type="entry name" value="small_GTP"/>
    <property type="match status" value="1"/>
</dbReference>
<protein>
    <recommendedName>
        <fullName evidence="2">small monomeric GTPase</fullName>
        <ecNumber evidence="2">3.6.5.2</ecNumber>
    </recommendedName>
</protein>
<evidence type="ECO:0000256" key="1">
    <source>
        <dbReference type="ARBA" id="ARBA00004236"/>
    </source>
</evidence>
<dbReference type="PROSITE" id="PS51419">
    <property type="entry name" value="RAB"/>
    <property type="match status" value="1"/>
</dbReference>
<dbReference type="GO" id="GO:0005886">
    <property type="term" value="C:plasma membrane"/>
    <property type="evidence" value="ECO:0007669"/>
    <property type="project" value="UniProtKB-SubCell"/>
</dbReference>
<name>A0A9Q0RA42_ANAIG</name>
<keyword evidence="5" id="KW-0378">Hydrolase</keyword>
<dbReference type="InterPro" id="IPR027417">
    <property type="entry name" value="P-loop_NTPase"/>
</dbReference>
<dbReference type="OrthoDB" id="5976022at2759"/>
<evidence type="ECO:0000313" key="10">
    <source>
        <dbReference type="Proteomes" id="UP001149090"/>
    </source>
</evidence>
<dbReference type="InterPro" id="IPR001806">
    <property type="entry name" value="Small_GTPase"/>
</dbReference>
<gene>
    <name evidence="9" type="ORF">M0811_10401</name>
</gene>
<dbReference type="AlphaFoldDB" id="A0A9Q0RA42"/>
<dbReference type="SMART" id="SM00173">
    <property type="entry name" value="RAS"/>
    <property type="match status" value="1"/>
</dbReference>
<dbReference type="GO" id="GO:0007165">
    <property type="term" value="P:signal transduction"/>
    <property type="evidence" value="ECO:0007669"/>
    <property type="project" value="InterPro"/>
</dbReference>
<evidence type="ECO:0000256" key="6">
    <source>
        <dbReference type="ARBA" id="ARBA00023134"/>
    </source>
</evidence>
<evidence type="ECO:0000256" key="7">
    <source>
        <dbReference type="ARBA" id="ARBA00023136"/>
    </source>
</evidence>
<dbReference type="SMART" id="SM00174">
    <property type="entry name" value="RHO"/>
    <property type="match status" value="1"/>
</dbReference>